<reference evidence="2 3" key="1">
    <citation type="submission" date="2019-03" db="EMBL/GenBank/DDBJ databases">
        <title>Genomic Encyclopedia of Archaeal and Bacterial Type Strains, Phase II (KMG-II): from individual species to whole genera.</title>
        <authorList>
            <person name="Goeker M."/>
        </authorList>
    </citation>
    <scope>NUCLEOTIDE SEQUENCE [LARGE SCALE GENOMIC DNA]</scope>
    <source>
        <strain evidence="2 3">DSM 15388</strain>
    </source>
</reference>
<dbReference type="Gene3D" id="3.40.50.2020">
    <property type="match status" value="1"/>
</dbReference>
<dbReference type="PANTHER" id="PTHR47505">
    <property type="entry name" value="DNA UTILIZATION PROTEIN YHGH"/>
    <property type="match status" value="1"/>
</dbReference>
<comment type="similarity">
    <text evidence="1">Belongs to the ComF/GntX family.</text>
</comment>
<sequence length="226" mass="25366">MQVGYHSLLSWLPLLCPGCTQPSRHGLLCPVCRSYLSSINEPCPLCGEPDCNGEICGNCQKRPPLWQSARLPWHFSGLTRFLIHDFKYNHNLAAGRALAAEWLADFSPAVKPEAIVAVPMHHRRKHYKGFNQAEWLAGRMSKHLQIPRWNGLVRQQQTVTLEGLTKKERQKALTNAFAVREAPPQHIALVDDVYTSGATATEVSRTLKKAGCQKIDIWALARTPLQ</sequence>
<gene>
    <name evidence="2" type="ORF">BCF53_11773</name>
</gene>
<dbReference type="OrthoDB" id="9793412at2"/>
<name>A0A4R3I0P4_9GAMM</name>
<keyword evidence="3" id="KW-1185">Reference proteome</keyword>
<dbReference type="InterPro" id="IPR000836">
    <property type="entry name" value="PRTase_dom"/>
</dbReference>
<organism evidence="2 3">
    <name type="scientific">Reinekea marinisedimentorum</name>
    <dbReference type="NCBI Taxonomy" id="230495"/>
    <lineage>
        <taxon>Bacteria</taxon>
        <taxon>Pseudomonadati</taxon>
        <taxon>Pseudomonadota</taxon>
        <taxon>Gammaproteobacteria</taxon>
        <taxon>Oceanospirillales</taxon>
        <taxon>Saccharospirillaceae</taxon>
        <taxon>Reinekea</taxon>
    </lineage>
</organism>
<dbReference type="AlphaFoldDB" id="A0A4R3I0P4"/>
<comment type="caution">
    <text evidence="2">The sequence shown here is derived from an EMBL/GenBank/DDBJ whole genome shotgun (WGS) entry which is preliminary data.</text>
</comment>
<protein>
    <submittedName>
        <fullName evidence="2">ComF family protein</fullName>
    </submittedName>
</protein>
<dbReference type="Proteomes" id="UP000295793">
    <property type="component" value="Unassembled WGS sequence"/>
</dbReference>
<evidence type="ECO:0000313" key="3">
    <source>
        <dbReference type="Proteomes" id="UP000295793"/>
    </source>
</evidence>
<dbReference type="InterPro" id="IPR051910">
    <property type="entry name" value="ComF/GntX_DNA_util-trans"/>
</dbReference>
<dbReference type="InterPro" id="IPR029057">
    <property type="entry name" value="PRTase-like"/>
</dbReference>
<dbReference type="EMBL" id="SLZR01000017">
    <property type="protein sequence ID" value="TCS38145.1"/>
    <property type="molecule type" value="Genomic_DNA"/>
</dbReference>
<dbReference type="CDD" id="cd06223">
    <property type="entry name" value="PRTases_typeI"/>
    <property type="match status" value="1"/>
</dbReference>
<proteinExistence type="inferred from homology"/>
<dbReference type="RefSeq" id="WP_132703135.1">
    <property type="nucleotide sequence ID" value="NZ_SLZR01000017.1"/>
</dbReference>
<accession>A0A4R3I0P4</accession>
<evidence type="ECO:0000313" key="2">
    <source>
        <dbReference type="EMBL" id="TCS38145.1"/>
    </source>
</evidence>
<dbReference type="PANTHER" id="PTHR47505:SF1">
    <property type="entry name" value="DNA UTILIZATION PROTEIN YHGH"/>
    <property type="match status" value="1"/>
</dbReference>
<dbReference type="SUPFAM" id="SSF53271">
    <property type="entry name" value="PRTase-like"/>
    <property type="match status" value="1"/>
</dbReference>
<evidence type="ECO:0000256" key="1">
    <source>
        <dbReference type="ARBA" id="ARBA00008007"/>
    </source>
</evidence>